<comment type="caution">
    <text evidence="2">The sequence shown here is derived from an EMBL/GenBank/DDBJ whole genome shotgun (WGS) entry which is preliminary data.</text>
</comment>
<evidence type="ECO:0000259" key="1">
    <source>
        <dbReference type="Pfam" id="PF00501"/>
    </source>
</evidence>
<keyword evidence="3" id="KW-1185">Reference proteome</keyword>
<dbReference type="EMBL" id="RAWM01000075">
    <property type="protein sequence ID" value="RKH65123.1"/>
    <property type="molecule type" value="Genomic_DNA"/>
</dbReference>
<protein>
    <submittedName>
        <fullName evidence="2">AMP-dependent synthetase</fullName>
    </submittedName>
</protein>
<dbReference type="Pfam" id="PF23562">
    <property type="entry name" value="AMP-binding_C_3"/>
    <property type="match status" value="1"/>
</dbReference>
<name>A0A3A8Q8X1_9BACT</name>
<organism evidence="2 3">
    <name type="scientific">Corallococcus interemptor</name>
    <dbReference type="NCBI Taxonomy" id="2316720"/>
    <lineage>
        <taxon>Bacteria</taxon>
        <taxon>Pseudomonadati</taxon>
        <taxon>Myxococcota</taxon>
        <taxon>Myxococcia</taxon>
        <taxon>Myxococcales</taxon>
        <taxon>Cystobacterineae</taxon>
        <taxon>Myxococcaceae</taxon>
        <taxon>Corallococcus</taxon>
    </lineage>
</organism>
<gene>
    <name evidence="2" type="ORF">D7X96_24260</name>
</gene>
<dbReference type="SUPFAM" id="SSF56801">
    <property type="entry name" value="Acetyl-CoA synthetase-like"/>
    <property type="match status" value="1"/>
</dbReference>
<dbReference type="PANTHER" id="PTHR43201:SF32">
    <property type="entry name" value="2-SUCCINYLBENZOATE--COA LIGASE, CHLOROPLASTIC_PEROXISOMAL"/>
    <property type="match status" value="1"/>
</dbReference>
<sequence>MNHVIGRIPEWKGAFHFYEGGRPVVRRAADLQSDLRKAVTLLRREGLQPGDRIGIVGGNCYTWILLDLACMACGLVSVGFDPIHHRWRELQAELGLKRTYEIADAATPWQVLGEPPADDALTEPLLPYTFGPDDIIGMKFTSGSTGETKAIELKRKSVDDTLTNVQGMFHHGPGDRFLLFLPLYLNQQRFWIYSSLLFDHDAVVVPYRLAVMALRRERPTVVMGVPEFFTSLIKGHDPAVPEQRERFRELLGGNIRYLWTGSAPISLAVLQAYAAMGMPLFQGYGMNETCIISKNHPGNDRLGSVGKVVPSKSVRFDDEGQILVKSAHEVNVRYANVPEDVSALTFRPDGYVATGDLGHLDADGYLYVTGRVKDIVVLSSGRKVSPIPLENRLQEAACVDKAVVFGSGQSHLVALISAAEGTTPGDVEAVVASVNARLPEDERIRKFLLAPEPLTRENGLLTSQFKVRRNAVWARYERELLALYGH</sequence>
<evidence type="ECO:0000313" key="3">
    <source>
        <dbReference type="Proteomes" id="UP000282656"/>
    </source>
</evidence>
<dbReference type="GO" id="GO:0006631">
    <property type="term" value="P:fatty acid metabolic process"/>
    <property type="evidence" value="ECO:0007669"/>
    <property type="project" value="TreeGrafter"/>
</dbReference>
<accession>A0A3A8Q8X1</accession>
<dbReference type="Gene3D" id="3.30.300.30">
    <property type="match status" value="1"/>
</dbReference>
<dbReference type="InterPro" id="IPR042099">
    <property type="entry name" value="ANL_N_sf"/>
</dbReference>
<dbReference type="InterPro" id="IPR045851">
    <property type="entry name" value="AMP-bd_C_sf"/>
</dbReference>
<evidence type="ECO:0000313" key="2">
    <source>
        <dbReference type="EMBL" id="RKH65123.1"/>
    </source>
</evidence>
<dbReference type="InterPro" id="IPR000873">
    <property type="entry name" value="AMP-dep_synth/lig_dom"/>
</dbReference>
<dbReference type="Pfam" id="PF00501">
    <property type="entry name" value="AMP-binding"/>
    <property type="match status" value="1"/>
</dbReference>
<dbReference type="AlphaFoldDB" id="A0A3A8Q8X1"/>
<reference evidence="3" key="1">
    <citation type="submission" date="2018-09" db="EMBL/GenBank/DDBJ databases">
        <authorList>
            <person name="Livingstone P.G."/>
            <person name="Whitworth D.E."/>
        </authorList>
    </citation>
    <scope>NUCLEOTIDE SEQUENCE [LARGE SCALE GENOMIC DNA]</scope>
    <source>
        <strain evidence="3">AB047A</strain>
    </source>
</reference>
<dbReference type="Proteomes" id="UP000282656">
    <property type="component" value="Unassembled WGS sequence"/>
</dbReference>
<dbReference type="GO" id="GO:0031956">
    <property type="term" value="F:medium-chain fatty acid-CoA ligase activity"/>
    <property type="evidence" value="ECO:0007669"/>
    <property type="project" value="TreeGrafter"/>
</dbReference>
<proteinExistence type="predicted"/>
<dbReference type="Gene3D" id="3.40.50.12780">
    <property type="entry name" value="N-terminal domain of ligase-like"/>
    <property type="match status" value="1"/>
</dbReference>
<dbReference type="PANTHER" id="PTHR43201">
    <property type="entry name" value="ACYL-COA SYNTHETASE"/>
    <property type="match status" value="1"/>
</dbReference>
<feature type="domain" description="AMP-dependent synthetase/ligase" evidence="1">
    <location>
        <begin position="31"/>
        <end position="321"/>
    </location>
</feature>